<reference evidence="3 4" key="1">
    <citation type="submission" date="2019-12" db="EMBL/GenBank/DDBJ databases">
        <title>Nocardia macrotermitis sp. nov. and Nocardia aurantia sp. nov., isolated from the gut of the fungus growing-termite Macrotermes natalensis.</title>
        <authorList>
            <person name="Christine B."/>
            <person name="Rene B."/>
        </authorList>
    </citation>
    <scope>NUCLEOTIDE SEQUENCE [LARGE SCALE GENOMIC DNA]</scope>
    <source>
        <strain evidence="3 4">DSM 102126</strain>
    </source>
</reference>
<dbReference type="GO" id="GO:0032993">
    <property type="term" value="C:protein-DNA complex"/>
    <property type="evidence" value="ECO:0007669"/>
    <property type="project" value="TreeGrafter"/>
</dbReference>
<dbReference type="GO" id="GO:0006307">
    <property type="term" value="P:DNA alkylation repair"/>
    <property type="evidence" value="ECO:0007669"/>
    <property type="project" value="TreeGrafter"/>
</dbReference>
<evidence type="ECO:0000256" key="2">
    <source>
        <dbReference type="ARBA" id="ARBA00023204"/>
    </source>
</evidence>
<name>A0A6I4W5V3_9ACTN</name>
<dbReference type="RefSeq" id="WP_161102852.1">
    <property type="nucleotide sequence ID" value="NZ_JBHLYI010000001.1"/>
</dbReference>
<proteinExistence type="predicted"/>
<dbReference type="InterPro" id="IPR011257">
    <property type="entry name" value="DNA_glycosylase"/>
</dbReference>
<dbReference type="OrthoDB" id="5501430at2"/>
<keyword evidence="2" id="KW-0234">DNA repair</keyword>
<comment type="caution">
    <text evidence="3">The sequence shown here is derived from an EMBL/GenBank/DDBJ whole genome shotgun (WGS) entry which is preliminary data.</text>
</comment>
<evidence type="ECO:0000313" key="4">
    <source>
        <dbReference type="Proteomes" id="UP000431901"/>
    </source>
</evidence>
<sequence>MTGSEREWAPPWPLDVGRVLAPHRRGHGDPAFRVDEAGGIWRASFTPDGPGTLRIVQTRAAVRATAWGPGAAWLLDNIPDLLGARDSTDGFEPVHPVLRDVATRVPGLRVGRTNRVFEALVPAVLEQKVLGVEAFRAWRYLLRRFGTPAPGAPAMRVPPPPDVWARIPSWEWHRSGAEAVRARTIVRAARVAARLEEDPAEARLRSLPGVGVWTAAEVRQRAVGDADAVSVGDYHLPGLVGWALAGRKVDDAGMLELLAPYAGHRHRVTRLLELSGAGPPRRGPRLPVRDYRSF</sequence>
<dbReference type="GO" id="GO:0008725">
    <property type="term" value="F:DNA-3-methyladenine glycosylase activity"/>
    <property type="evidence" value="ECO:0007669"/>
    <property type="project" value="TreeGrafter"/>
</dbReference>
<dbReference type="SUPFAM" id="SSF48150">
    <property type="entry name" value="DNA-glycosylase"/>
    <property type="match status" value="1"/>
</dbReference>
<keyword evidence="1" id="KW-0227">DNA damage</keyword>
<dbReference type="GO" id="GO:0032131">
    <property type="term" value="F:alkylated DNA binding"/>
    <property type="evidence" value="ECO:0007669"/>
    <property type="project" value="TreeGrafter"/>
</dbReference>
<dbReference type="InterPro" id="IPR051912">
    <property type="entry name" value="Alkylbase_DNA_Glycosylase/TA"/>
</dbReference>
<dbReference type="PANTHER" id="PTHR43003:SF6">
    <property type="entry name" value="DNA GLYCOSYLASE"/>
    <property type="match status" value="1"/>
</dbReference>
<dbReference type="AlphaFoldDB" id="A0A6I4W5V3"/>
<dbReference type="GO" id="GO:0005737">
    <property type="term" value="C:cytoplasm"/>
    <property type="evidence" value="ECO:0007669"/>
    <property type="project" value="TreeGrafter"/>
</dbReference>
<dbReference type="GO" id="GO:0006285">
    <property type="term" value="P:base-excision repair, AP site formation"/>
    <property type="evidence" value="ECO:0007669"/>
    <property type="project" value="TreeGrafter"/>
</dbReference>
<protein>
    <submittedName>
        <fullName evidence="3">DNA-3-methyladenine glycosylase 2 family protein</fullName>
    </submittedName>
</protein>
<dbReference type="PANTHER" id="PTHR43003">
    <property type="entry name" value="DNA-3-METHYLADENINE GLYCOSYLASE"/>
    <property type="match status" value="1"/>
</dbReference>
<gene>
    <name evidence="3" type="ORF">GQ466_11450</name>
</gene>
<dbReference type="GO" id="GO:0043916">
    <property type="term" value="F:DNA-7-methylguanine glycosylase activity"/>
    <property type="evidence" value="ECO:0007669"/>
    <property type="project" value="TreeGrafter"/>
</dbReference>
<keyword evidence="4" id="KW-1185">Reference proteome</keyword>
<evidence type="ECO:0000313" key="3">
    <source>
        <dbReference type="EMBL" id="MXQ64653.1"/>
    </source>
</evidence>
<dbReference type="Proteomes" id="UP000431901">
    <property type="component" value="Unassembled WGS sequence"/>
</dbReference>
<organism evidence="3 4">
    <name type="scientific">Actinomadura rayongensis</name>
    <dbReference type="NCBI Taxonomy" id="1429076"/>
    <lineage>
        <taxon>Bacteria</taxon>
        <taxon>Bacillati</taxon>
        <taxon>Actinomycetota</taxon>
        <taxon>Actinomycetes</taxon>
        <taxon>Streptosporangiales</taxon>
        <taxon>Thermomonosporaceae</taxon>
        <taxon>Actinomadura</taxon>
    </lineage>
</organism>
<evidence type="ECO:0000256" key="1">
    <source>
        <dbReference type="ARBA" id="ARBA00022763"/>
    </source>
</evidence>
<dbReference type="EMBL" id="WUTW01000002">
    <property type="protein sequence ID" value="MXQ64653.1"/>
    <property type="molecule type" value="Genomic_DNA"/>
</dbReference>
<accession>A0A6I4W5V3</accession>
<dbReference type="Gene3D" id="1.10.340.30">
    <property type="entry name" value="Hypothetical protein, domain 2"/>
    <property type="match status" value="1"/>
</dbReference>